<organism evidence="1 2">
    <name type="scientific">Nocardia salmonicida</name>
    <dbReference type="NCBI Taxonomy" id="53431"/>
    <lineage>
        <taxon>Bacteria</taxon>
        <taxon>Bacillati</taxon>
        <taxon>Actinomycetota</taxon>
        <taxon>Actinomycetes</taxon>
        <taxon>Mycobacteriales</taxon>
        <taxon>Nocardiaceae</taxon>
        <taxon>Nocardia</taxon>
    </lineage>
</organism>
<dbReference type="EMBL" id="CP109527">
    <property type="protein sequence ID" value="WTY36113.1"/>
    <property type="molecule type" value="Genomic_DNA"/>
</dbReference>
<name>A0ABZ1N839_9NOCA</name>
<evidence type="ECO:0000313" key="2">
    <source>
        <dbReference type="Proteomes" id="UP001621418"/>
    </source>
</evidence>
<proteinExistence type="predicted"/>
<sequence length="45" mass="4904">MASLDFASPAVARARSWATCSAPSAAVRYVVGEWAVKQVEFRFNV</sequence>
<gene>
    <name evidence="1" type="ORF">OG308_33595</name>
</gene>
<keyword evidence="2" id="KW-1185">Reference proteome</keyword>
<reference evidence="1 2" key="1">
    <citation type="submission" date="2022-10" db="EMBL/GenBank/DDBJ databases">
        <title>The complete genomes of actinobacterial strains from the NBC collection.</title>
        <authorList>
            <person name="Joergensen T.S."/>
            <person name="Alvarez Arevalo M."/>
            <person name="Sterndorff E.B."/>
            <person name="Faurdal D."/>
            <person name="Vuksanovic O."/>
            <person name="Mourched A.-S."/>
            <person name="Charusanti P."/>
            <person name="Shaw S."/>
            <person name="Blin K."/>
            <person name="Weber T."/>
        </authorList>
    </citation>
    <scope>NUCLEOTIDE SEQUENCE [LARGE SCALE GENOMIC DNA]</scope>
    <source>
        <strain evidence="1 2">NBC_01413</strain>
    </source>
</reference>
<dbReference type="GeneID" id="97008428"/>
<accession>A0ABZ1N839</accession>
<dbReference type="Proteomes" id="UP001621418">
    <property type="component" value="Chromosome"/>
</dbReference>
<dbReference type="RefSeq" id="WP_357365130.1">
    <property type="nucleotide sequence ID" value="NZ_CP108014.1"/>
</dbReference>
<protein>
    <submittedName>
        <fullName evidence="1">Uncharacterized protein</fullName>
    </submittedName>
</protein>
<evidence type="ECO:0000313" key="1">
    <source>
        <dbReference type="EMBL" id="WTY36113.1"/>
    </source>
</evidence>